<dbReference type="PROSITE" id="PS50042">
    <property type="entry name" value="CNMP_BINDING_3"/>
    <property type="match status" value="1"/>
</dbReference>
<dbReference type="AlphaFoldDB" id="A0A3S4RNK8"/>
<accession>A0A3S4RNK8</accession>
<dbReference type="SUPFAM" id="SSF51206">
    <property type="entry name" value="cAMP-binding domain-like"/>
    <property type="match status" value="1"/>
</dbReference>
<organism evidence="2 3">
    <name type="scientific">Pedobacter chitinilyticus</name>
    <dbReference type="NCBI Taxonomy" id="2233776"/>
    <lineage>
        <taxon>Bacteria</taxon>
        <taxon>Pseudomonadati</taxon>
        <taxon>Bacteroidota</taxon>
        <taxon>Sphingobacteriia</taxon>
        <taxon>Sphingobacteriales</taxon>
        <taxon>Sphingobacteriaceae</taxon>
        <taxon>Pedobacter</taxon>
    </lineage>
</organism>
<dbReference type="PANTHER" id="PTHR24567:SF26">
    <property type="entry name" value="REGULATORY PROTEIN YEIL"/>
    <property type="match status" value="1"/>
</dbReference>
<reference evidence="2 3" key="1">
    <citation type="submission" date="2018-06" db="EMBL/GenBank/DDBJ databases">
        <title>Pedobacter endophyticus sp. nov., an endophytic bacterium isolated from a leaf of Triticum aestivum.</title>
        <authorList>
            <person name="Zhang L."/>
        </authorList>
    </citation>
    <scope>NUCLEOTIDE SEQUENCE [LARGE SCALE GENOMIC DNA]</scope>
    <source>
        <strain evidence="2 3">CM134L-2</strain>
    </source>
</reference>
<dbReference type="OrthoDB" id="5457083at2"/>
<dbReference type="Proteomes" id="UP000284120">
    <property type="component" value="Unassembled WGS sequence"/>
</dbReference>
<proteinExistence type="predicted"/>
<dbReference type="InterPro" id="IPR000595">
    <property type="entry name" value="cNMP-bd_dom"/>
</dbReference>
<evidence type="ECO:0000313" key="2">
    <source>
        <dbReference type="EMBL" id="RWU04884.1"/>
    </source>
</evidence>
<name>A0A3S4RNK8_9SPHI</name>
<evidence type="ECO:0000313" key="3">
    <source>
        <dbReference type="Proteomes" id="UP000284120"/>
    </source>
</evidence>
<protein>
    <submittedName>
        <fullName evidence="2">Crp/Fnr family transcriptional regulator</fullName>
    </submittedName>
</protein>
<gene>
    <name evidence="2" type="ORF">DPV69_17125</name>
</gene>
<comment type="caution">
    <text evidence="2">The sequence shown here is derived from an EMBL/GenBank/DDBJ whole genome shotgun (WGS) entry which is preliminary data.</text>
</comment>
<dbReference type="RefSeq" id="WP_113648835.1">
    <property type="nucleotide sequence ID" value="NZ_QMHN01000006.1"/>
</dbReference>
<keyword evidence="3" id="KW-1185">Reference proteome</keyword>
<dbReference type="InterPro" id="IPR050397">
    <property type="entry name" value="Env_Response_Regulators"/>
</dbReference>
<dbReference type="EMBL" id="SAYW01000006">
    <property type="protein sequence ID" value="RWU04884.1"/>
    <property type="molecule type" value="Genomic_DNA"/>
</dbReference>
<dbReference type="Gene3D" id="2.60.120.10">
    <property type="entry name" value="Jelly Rolls"/>
    <property type="match status" value="1"/>
</dbReference>
<sequence>MLRTNTEFLSYVDALYQSKRYPSITLQRFRREDLLLTQGETCLKVFVVKEGIAKCYFLEENGKDYILEFMGDGEILGEIETLRNNNCLCNVSALTSLEAYAIPVAVFKELLAKDLTLNKLLLHELAERIVNTSSRASFQQLYTVDHGLGKLLDLQQKLGIQISKDDMAAYLGITLRSLNRALKVVGTK</sequence>
<dbReference type="InterPro" id="IPR018490">
    <property type="entry name" value="cNMP-bd_dom_sf"/>
</dbReference>
<dbReference type="Pfam" id="PF00027">
    <property type="entry name" value="cNMP_binding"/>
    <property type="match status" value="1"/>
</dbReference>
<dbReference type="GO" id="GO:0005829">
    <property type="term" value="C:cytosol"/>
    <property type="evidence" value="ECO:0007669"/>
    <property type="project" value="TreeGrafter"/>
</dbReference>
<dbReference type="CDD" id="cd00038">
    <property type="entry name" value="CAP_ED"/>
    <property type="match status" value="1"/>
</dbReference>
<dbReference type="InterPro" id="IPR014710">
    <property type="entry name" value="RmlC-like_jellyroll"/>
</dbReference>
<dbReference type="SMART" id="SM00100">
    <property type="entry name" value="cNMP"/>
    <property type="match status" value="1"/>
</dbReference>
<dbReference type="PANTHER" id="PTHR24567">
    <property type="entry name" value="CRP FAMILY TRANSCRIPTIONAL REGULATORY PROTEIN"/>
    <property type="match status" value="1"/>
</dbReference>
<feature type="domain" description="Cyclic nucleotide-binding" evidence="1">
    <location>
        <begin position="8"/>
        <end position="128"/>
    </location>
</feature>
<evidence type="ECO:0000259" key="1">
    <source>
        <dbReference type="PROSITE" id="PS50042"/>
    </source>
</evidence>
<dbReference type="GO" id="GO:0003700">
    <property type="term" value="F:DNA-binding transcription factor activity"/>
    <property type="evidence" value="ECO:0007669"/>
    <property type="project" value="TreeGrafter"/>
</dbReference>